<protein>
    <submittedName>
        <fullName evidence="1">Uncharacterized protein</fullName>
    </submittedName>
</protein>
<evidence type="ECO:0000313" key="1">
    <source>
        <dbReference type="EMBL" id="ABV75395.1"/>
    </source>
</evidence>
<evidence type="ECO:0000313" key="2">
    <source>
        <dbReference type="Proteomes" id="UP000006830"/>
    </source>
</evidence>
<dbReference type="HOGENOM" id="CLU_3332347_0_0_5"/>
<proteinExistence type="predicted"/>
<gene>
    <name evidence="1" type="ordered locus">A1C_05800</name>
</gene>
<reference evidence="1" key="1">
    <citation type="submission" date="2007-09" db="EMBL/GenBank/DDBJ databases">
        <title>Complete Genome Sequence of Rickettsia akari.</title>
        <authorList>
            <person name="Madan A."/>
            <person name="Fahey J."/>
            <person name="Helton E."/>
            <person name="Ketteman M."/>
            <person name="Madan A."/>
            <person name="Rodrigues S."/>
            <person name="Sanchez A."/>
            <person name="Whiting M."/>
            <person name="Dasch G."/>
            <person name="Eremeeva M."/>
        </authorList>
    </citation>
    <scope>NUCLEOTIDE SEQUENCE</scope>
    <source>
        <strain evidence="1">Hartford</strain>
    </source>
</reference>
<sequence>MLGTLAAIKVGEVCYNYYIGTNTQEEGLIGAVEYNTET</sequence>
<keyword evidence="2" id="KW-1185">Reference proteome</keyword>
<dbReference type="Proteomes" id="UP000006830">
    <property type="component" value="Chromosome"/>
</dbReference>
<dbReference type="AlphaFoldDB" id="A8GPS0"/>
<organism evidence="1 2">
    <name type="scientific">Rickettsia akari (strain Hartford)</name>
    <dbReference type="NCBI Taxonomy" id="293614"/>
    <lineage>
        <taxon>Bacteria</taxon>
        <taxon>Pseudomonadati</taxon>
        <taxon>Pseudomonadota</taxon>
        <taxon>Alphaproteobacteria</taxon>
        <taxon>Rickettsiales</taxon>
        <taxon>Rickettsiaceae</taxon>
        <taxon>Rickettsieae</taxon>
        <taxon>Rickettsia</taxon>
        <taxon>spotted fever group</taxon>
    </lineage>
</organism>
<dbReference type="EMBL" id="CP000847">
    <property type="protein sequence ID" value="ABV75395.1"/>
    <property type="molecule type" value="Genomic_DNA"/>
</dbReference>
<accession>A8GPS0</accession>
<name>A8GPS0_RICAH</name>
<dbReference type="KEGG" id="rak:A1C_05800"/>